<dbReference type="OrthoDB" id="9814110at2"/>
<dbReference type="InterPro" id="IPR023214">
    <property type="entry name" value="HAD_sf"/>
</dbReference>
<keyword evidence="5" id="KW-0378">Hydrolase</keyword>
<evidence type="ECO:0000313" key="9">
    <source>
        <dbReference type="Proteomes" id="UP000605148"/>
    </source>
</evidence>
<dbReference type="AlphaFoldDB" id="A0A916TPY9"/>
<evidence type="ECO:0000313" key="8">
    <source>
        <dbReference type="EMBL" id="GGB63988.1"/>
    </source>
</evidence>
<accession>A0A916TPY9</accession>
<comment type="similarity">
    <text evidence="2">Belongs to the GmhB family.</text>
</comment>
<dbReference type="NCBIfam" id="TIGR01656">
    <property type="entry name" value="Histidinol-ppas"/>
    <property type="match status" value="1"/>
</dbReference>
<reference evidence="8" key="2">
    <citation type="submission" date="2020-09" db="EMBL/GenBank/DDBJ databases">
        <authorList>
            <person name="Sun Q."/>
            <person name="Zhou Y."/>
        </authorList>
    </citation>
    <scope>NUCLEOTIDE SEQUENCE</scope>
    <source>
        <strain evidence="8">CGMCC 1.12426</strain>
    </source>
</reference>
<evidence type="ECO:0000256" key="3">
    <source>
        <dbReference type="ARBA" id="ARBA00022490"/>
    </source>
</evidence>
<dbReference type="NCBIfam" id="TIGR01662">
    <property type="entry name" value="HAD-SF-IIIA"/>
    <property type="match status" value="1"/>
</dbReference>
<dbReference type="InterPro" id="IPR036412">
    <property type="entry name" value="HAD-like_sf"/>
</dbReference>
<comment type="caution">
    <text evidence="8">The sequence shown here is derived from an EMBL/GenBank/DDBJ whole genome shotgun (WGS) entry which is preliminary data.</text>
</comment>
<dbReference type="SUPFAM" id="SSF56784">
    <property type="entry name" value="HAD-like"/>
    <property type="match status" value="1"/>
</dbReference>
<dbReference type="InterPro" id="IPR006543">
    <property type="entry name" value="Histidinol-phos"/>
</dbReference>
<dbReference type="GO" id="GO:0005737">
    <property type="term" value="C:cytoplasm"/>
    <property type="evidence" value="ECO:0007669"/>
    <property type="project" value="UniProtKB-SubCell"/>
</dbReference>
<dbReference type="RefSeq" id="WP_150497953.1">
    <property type="nucleotide sequence ID" value="NZ_BMFA01000024.1"/>
</dbReference>
<dbReference type="Pfam" id="PF13242">
    <property type="entry name" value="Hydrolase_like"/>
    <property type="match status" value="1"/>
</dbReference>
<keyword evidence="6" id="KW-0119">Carbohydrate metabolism</keyword>
<reference evidence="8" key="1">
    <citation type="journal article" date="2014" name="Int. J. Syst. Evol. Microbiol.">
        <title>Complete genome sequence of Corynebacterium casei LMG S-19264T (=DSM 44701T), isolated from a smear-ripened cheese.</title>
        <authorList>
            <consortium name="US DOE Joint Genome Institute (JGI-PGF)"/>
            <person name="Walter F."/>
            <person name="Albersmeier A."/>
            <person name="Kalinowski J."/>
            <person name="Ruckert C."/>
        </authorList>
    </citation>
    <scope>NUCLEOTIDE SEQUENCE</scope>
    <source>
        <strain evidence="8">CGMCC 1.12426</strain>
    </source>
</reference>
<dbReference type="InterPro" id="IPR004446">
    <property type="entry name" value="Heptose_bisP_phosphatase"/>
</dbReference>
<evidence type="ECO:0000256" key="6">
    <source>
        <dbReference type="ARBA" id="ARBA00023277"/>
    </source>
</evidence>
<dbReference type="GO" id="GO:0046872">
    <property type="term" value="F:metal ion binding"/>
    <property type="evidence" value="ECO:0007669"/>
    <property type="project" value="UniProtKB-KW"/>
</dbReference>
<sequence>MSHSIKSYLVDNCGLWLDRRGAAGFLGKPALFLDRDGVIVEETHYLGRAEDVSMIPTAGSCVRRANLEGIPVVVVTNQAGIGRGYYDWAGFAAVQTRIDEHLEGECARLDMILACAYHSDGKPPFDKNDHPWRKPRDGMIQAAQSELGVDLEKSLIIGDKISDLKSGEAAGIGFGVLVRTGHGAEEEPRFDPDHFGIMKTGIADDIEAAYQAALSAGWLQHFTTNCGASTGYPPRVQVD</sequence>
<dbReference type="PANTHER" id="PTHR42891:SF1">
    <property type="entry name" value="D-GLYCERO-BETA-D-MANNO-HEPTOSE-1,7-BISPHOSPHATE 7-PHOSPHATASE"/>
    <property type="match status" value="1"/>
</dbReference>
<keyword evidence="9" id="KW-1185">Reference proteome</keyword>
<evidence type="ECO:0000256" key="4">
    <source>
        <dbReference type="ARBA" id="ARBA00022723"/>
    </source>
</evidence>
<keyword evidence="4" id="KW-0479">Metal-binding</keyword>
<comment type="subcellular location">
    <subcellularLocation>
        <location evidence="1">Cytoplasm</location>
    </subcellularLocation>
</comment>
<evidence type="ECO:0000256" key="2">
    <source>
        <dbReference type="ARBA" id="ARBA00005628"/>
    </source>
</evidence>
<protein>
    <recommendedName>
        <fullName evidence="7">D,D-heptose 1,7-bisphosphate phosphatase</fullName>
    </recommendedName>
</protein>
<dbReference type="GO" id="GO:0005975">
    <property type="term" value="P:carbohydrate metabolic process"/>
    <property type="evidence" value="ECO:0007669"/>
    <property type="project" value="InterPro"/>
</dbReference>
<evidence type="ECO:0000256" key="7">
    <source>
        <dbReference type="ARBA" id="ARBA00031828"/>
    </source>
</evidence>
<dbReference type="PANTHER" id="PTHR42891">
    <property type="entry name" value="D-GLYCERO-BETA-D-MANNO-HEPTOSE-1,7-BISPHOSPHATE 7-PHOSPHATASE"/>
    <property type="match status" value="1"/>
</dbReference>
<name>A0A916TPY9_9HYPH</name>
<evidence type="ECO:0000256" key="5">
    <source>
        <dbReference type="ARBA" id="ARBA00022801"/>
    </source>
</evidence>
<dbReference type="Proteomes" id="UP000605148">
    <property type="component" value="Unassembled WGS sequence"/>
</dbReference>
<dbReference type="EMBL" id="BMFA01000024">
    <property type="protein sequence ID" value="GGB63988.1"/>
    <property type="molecule type" value="Genomic_DNA"/>
</dbReference>
<dbReference type="Gene3D" id="3.40.50.1000">
    <property type="entry name" value="HAD superfamily/HAD-like"/>
    <property type="match status" value="1"/>
</dbReference>
<dbReference type="InterPro" id="IPR006549">
    <property type="entry name" value="HAD-SF_hydro_IIIA"/>
</dbReference>
<gene>
    <name evidence="8" type="ORF">GCM10011316_39750</name>
</gene>
<proteinExistence type="inferred from homology"/>
<keyword evidence="3" id="KW-0963">Cytoplasm</keyword>
<dbReference type="GO" id="GO:0016791">
    <property type="term" value="F:phosphatase activity"/>
    <property type="evidence" value="ECO:0007669"/>
    <property type="project" value="InterPro"/>
</dbReference>
<evidence type="ECO:0000256" key="1">
    <source>
        <dbReference type="ARBA" id="ARBA00004496"/>
    </source>
</evidence>
<organism evidence="8 9">
    <name type="scientific">Roseibium aquae</name>
    <dbReference type="NCBI Taxonomy" id="1323746"/>
    <lineage>
        <taxon>Bacteria</taxon>
        <taxon>Pseudomonadati</taxon>
        <taxon>Pseudomonadota</taxon>
        <taxon>Alphaproteobacteria</taxon>
        <taxon>Hyphomicrobiales</taxon>
        <taxon>Stappiaceae</taxon>
        <taxon>Roseibium</taxon>
    </lineage>
</organism>